<dbReference type="AlphaFoldDB" id="A0A8J7UTC6"/>
<dbReference type="EMBL" id="JAFIDN010000004">
    <property type="protein sequence ID" value="MBP3192471.1"/>
    <property type="molecule type" value="Genomic_DNA"/>
</dbReference>
<evidence type="ECO:0000313" key="2">
    <source>
        <dbReference type="Proteomes" id="UP000673975"/>
    </source>
</evidence>
<dbReference type="Proteomes" id="UP000673975">
    <property type="component" value="Unassembled WGS sequence"/>
</dbReference>
<evidence type="ECO:0000313" key="1">
    <source>
        <dbReference type="EMBL" id="MBP3192471.1"/>
    </source>
</evidence>
<accession>A0A8J7UTC6</accession>
<protein>
    <submittedName>
        <fullName evidence="1">Uncharacterized protein</fullName>
    </submittedName>
</protein>
<keyword evidence="2" id="KW-1185">Reference proteome</keyword>
<comment type="caution">
    <text evidence="1">The sequence shown here is derived from an EMBL/GenBank/DDBJ whole genome shotgun (WGS) entry which is preliminary data.</text>
</comment>
<sequence length="292" mass="32326">MTSEKPYGLEYPPEKAPAVPLPGYDYDPLNPPVISYSDGGLNVIRDGDSLRFTAGDTLLPGDNLETGSRQFAVIQFDKSNSIIIHPSSFVKFSSTGSTLHTLSASIQVDRYSEERLPLIVCFDDTLTHVDSESIQNHSFGMQCRGESGITISSRKGVLRWNCAVQPCDIPAGKGLAGSISATVFEFVDIPEQPDISFTFTADTVPAMQSESRANAFEWPPVTLADRYLAHIFNYSNDRYDDRKIKKHHSLKMLHNNEIEVSGLDSGSYYIRVLAIDFYGVSGQWSDPVPFEL</sequence>
<organism evidence="1 2">
    <name type="scientific">Natronogracilivirga saccharolytica</name>
    <dbReference type="NCBI Taxonomy" id="2812953"/>
    <lineage>
        <taxon>Bacteria</taxon>
        <taxon>Pseudomonadati</taxon>
        <taxon>Balneolota</taxon>
        <taxon>Balneolia</taxon>
        <taxon>Balneolales</taxon>
        <taxon>Cyclonatronaceae</taxon>
        <taxon>Natronogracilivirga</taxon>
    </lineage>
</organism>
<name>A0A8J7UTC6_9BACT</name>
<proteinExistence type="predicted"/>
<gene>
    <name evidence="1" type="ORF">NATSA_07335</name>
</gene>
<dbReference type="RefSeq" id="WP_210511369.1">
    <property type="nucleotide sequence ID" value="NZ_JAFIDN010000004.1"/>
</dbReference>
<reference evidence="1" key="1">
    <citation type="submission" date="2021-02" db="EMBL/GenBank/DDBJ databases">
        <title>Natronogracilivirga saccharolytica gen. nov. sp. nov. a new anaerobic, haloalkiliphilic carbohydrate-fermenting bacterium from soda lake and proposing of Cyclonatronumiaceae fam. nov. in the phylum Balneolaeota.</title>
        <authorList>
            <person name="Zhilina T.N."/>
            <person name="Sorokin D.Y."/>
            <person name="Zavarzina D.G."/>
            <person name="Toshchakov S.V."/>
            <person name="Kublanov I.V."/>
        </authorList>
    </citation>
    <scope>NUCLEOTIDE SEQUENCE</scope>
    <source>
        <strain evidence="1">Z-1702</strain>
    </source>
</reference>